<feature type="domain" description="Lipase" evidence="5">
    <location>
        <begin position="25"/>
        <end position="191"/>
    </location>
</feature>
<dbReference type="InterPro" id="IPR013818">
    <property type="entry name" value="Lipase"/>
</dbReference>
<comment type="caution">
    <text evidence="6">The sequence shown here is derived from an EMBL/GenBank/DDBJ whole genome shotgun (WGS) entry which is preliminary data.</text>
</comment>
<reference evidence="6 7" key="1">
    <citation type="journal article" date="2023" name="Nucleic Acids Res.">
        <title>The hologenome of Daphnia magna reveals possible DNA methylation and microbiome-mediated evolution of the host genome.</title>
        <authorList>
            <person name="Chaturvedi A."/>
            <person name="Li X."/>
            <person name="Dhandapani V."/>
            <person name="Marshall H."/>
            <person name="Kissane S."/>
            <person name="Cuenca-Cambronero M."/>
            <person name="Asole G."/>
            <person name="Calvet F."/>
            <person name="Ruiz-Romero M."/>
            <person name="Marangio P."/>
            <person name="Guigo R."/>
            <person name="Rago D."/>
            <person name="Mirbahai L."/>
            <person name="Eastwood N."/>
            <person name="Colbourne J.K."/>
            <person name="Zhou J."/>
            <person name="Mallon E."/>
            <person name="Orsini L."/>
        </authorList>
    </citation>
    <scope>NUCLEOTIDE SEQUENCE [LARGE SCALE GENOMIC DNA]</scope>
    <source>
        <strain evidence="6">LRV0_1</strain>
    </source>
</reference>
<evidence type="ECO:0000256" key="3">
    <source>
        <dbReference type="ARBA" id="ARBA00022525"/>
    </source>
</evidence>
<evidence type="ECO:0000256" key="2">
    <source>
        <dbReference type="ARBA" id="ARBA00010701"/>
    </source>
</evidence>
<evidence type="ECO:0000256" key="4">
    <source>
        <dbReference type="RuleBase" id="RU004262"/>
    </source>
</evidence>
<accession>A0ABR0B467</accession>
<keyword evidence="7" id="KW-1185">Reference proteome</keyword>
<dbReference type="Gene3D" id="3.40.50.1820">
    <property type="entry name" value="alpha/beta hydrolase"/>
    <property type="match status" value="1"/>
</dbReference>
<evidence type="ECO:0000256" key="1">
    <source>
        <dbReference type="ARBA" id="ARBA00004613"/>
    </source>
</evidence>
<gene>
    <name evidence="6" type="ORF">OUZ56_028511</name>
</gene>
<evidence type="ECO:0000313" key="7">
    <source>
        <dbReference type="Proteomes" id="UP001234178"/>
    </source>
</evidence>
<dbReference type="PANTHER" id="PTHR11610:SF190">
    <property type="entry name" value="VITELLOGENIN-3-LIKE PROTEIN"/>
    <property type="match status" value="1"/>
</dbReference>
<dbReference type="Pfam" id="PF00151">
    <property type="entry name" value="Lipase"/>
    <property type="match status" value="1"/>
</dbReference>
<dbReference type="PRINTS" id="PR00821">
    <property type="entry name" value="TAGLIPASE"/>
</dbReference>
<dbReference type="SUPFAM" id="SSF53474">
    <property type="entry name" value="alpha/beta-Hydrolases"/>
    <property type="match status" value="1"/>
</dbReference>
<name>A0ABR0B467_9CRUS</name>
<organism evidence="6 7">
    <name type="scientific">Daphnia magna</name>
    <dbReference type="NCBI Taxonomy" id="35525"/>
    <lineage>
        <taxon>Eukaryota</taxon>
        <taxon>Metazoa</taxon>
        <taxon>Ecdysozoa</taxon>
        <taxon>Arthropoda</taxon>
        <taxon>Crustacea</taxon>
        <taxon>Branchiopoda</taxon>
        <taxon>Diplostraca</taxon>
        <taxon>Cladocera</taxon>
        <taxon>Anomopoda</taxon>
        <taxon>Daphniidae</taxon>
        <taxon>Daphnia</taxon>
    </lineage>
</organism>
<evidence type="ECO:0000313" key="6">
    <source>
        <dbReference type="EMBL" id="KAK4036457.1"/>
    </source>
</evidence>
<dbReference type="EMBL" id="JAOYFB010000040">
    <property type="protein sequence ID" value="KAK4036457.1"/>
    <property type="molecule type" value="Genomic_DNA"/>
</dbReference>
<comment type="subcellular location">
    <subcellularLocation>
        <location evidence="1">Secreted</location>
    </subcellularLocation>
</comment>
<dbReference type="InterPro" id="IPR000734">
    <property type="entry name" value="TAG_lipase"/>
</dbReference>
<sequence>MELVCQDLICEDFKSSIDLKAGPETVLFELFTRNNPDVAQILQVDDNALLEQSNYNSSLPTKIFAHGWVGFPDQGYSSKNEYLLREDCNFISVDWSVLASGDYTFVAINNVPVAGAATGAFVDFLVSQGAPLTSFHLIGFSMGAHVVGNAGGLLVSGKLPRITGLDPAANDFPLESLDTRLDTTDASFVDGV</sequence>
<dbReference type="PANTHER" id="PTHR11610">
    <property type="entry name" value="LIPASE"/>
    <property type="match status" value="1"/>
</dbReference>
<proteinExistence type="inferred from homology"/>
<protein>
    <recommendedName>
        <fullName evidence="5">Lipase domain-containing protein</fullName>
    </recommendedName>
</protein>
<evidence type="ECO:0000259" key="5">
    <source>
        <dbReference type="Pfam" id="PF00151"/>
    </source>
</evidence>
<dbReference type="InterPro" id="IPR029058">
    <property type="entry name" value="AB_hydrolase_fold"/>
</dbReference>
<keyword evidence="3" id="KW-0964">Secreted</keyword>
<dbReference type="Proteomes" id="UP001234178">
    <property type="component" value="Unassembled WGS sequence"/>
</dbReference>
<comment type="similarity">
    <text evidence="2 4">Belongs to the AB hydrolase superfamily. Lipase family.</text>
</comment>